<feature type="non-terminal residue" evidence="2">
    <location>
        <position position="126"/>
    </location>
</feature>
<accession>E0S7D0</accession>
<dbReference type="PANTHER" id="PTHR34932:SF1">
    <property type="entry name" value="TRPL TRANSLOCATION DEFECT PROTEIN 14"/>
    <property type="match status" value="1"/>
</dbReference>
<dbReference type="GeneID" id="9697942"/>
<name>E0S7D0_ENCIT</name>
<dbReference type="OrthoDB" id="6375174at2759"/>
<dbReference type="GO" id="GO:0070300">
    <property type="term" value="F:phosphatidic acid binding"/>
    <property type="evidence" value="ECO:0007669"/>
    <property type="project" value="TreeGrafter"/>
</dbReference>
<feature type="chain" id="PRO_5003140019" evidence="1">
    <location>
        <begin position="23"/>
        <end position="126"/>
    </location>
</feature>
<gene>
    <name evidence="2" type="ORF">Eint_061610</name>
</gene>
<dbReference type="VEuPathDB" id="MicrosporidiaDB:Eint_061610"/>
<protein>
    <submittedName>
        <fullName evidence="2">Uncharacterized protein</fullName>
    </submittedName>
</protein>
<dbReference type="Proteomes" id="UP000002313">
    <property type="component" value="Chromosome VI"/>
</dbReference>
<evidence type="ECO:0000313" key="3">
    <source>
        <dbReference type="Proteomes" id="UP000002313"/>
    </source>
</evidence>
<keyword evidence="1" id="KW-0732">Signal</keyword>
<evidence type="ECO:0000256" key="1">
    <source>
        <dbReference type="SAM" id="SignalP"/>
    </source>
</evidence>
<dbReference type="RefSeq" id="XP_003073125.1">
    <property type="nucleotide sequence ID" value="XM_003073079.1"/>
</dbReference>
<dbReference type="AlphaFoldDB" id="E0S7D0"/>
<dbReference type="GO" id="GO:0035091">
    <property type="term" value="F:phosphatidylinositol binding"/>
    <property type="evidence" value="ECO:0007669"/>
    <property type="project" value="TreeGrafter"/>
</dbReference>
<dbReference type="EMBL" id="CP001947">
    <property type="protein sequence ID" value="ADM11765.1"/>
    <property type="molecule type" value="Genomic_DNA"/>
</dbReference>
<sequence length="126" mass="13782">MISIRALGAASFLLGMIRNAAAINFFGNNNNKKSSLEPSELNEKLMSGGRLFRVCLTGGPCGGKTTLQISVADMFENMGWHVFRSPEVATILLGGGVEFGRLKPYQQKVFQVDILKVILQIEDAYN</sequence>
<dbReference type="GO" id="GO:0005525">
    <property type="term" value="F:GTP binding"/>
    <property type="evidence" value="ECO:0007669"/>
    <property type="project" value="TreeGrafter"/>
</dbReference>
<dbReference type="HOGENOM" id="CLU_1986828_0_0_1"/>
<organism evidence="2 3">
    <name type="scientific">Encephalitozoon intestinalis (strain ATCC 50506)</name>
    <name type="common">Microsporidian parasite</name>
    <name type="synonym">Septata intestinalis</name>
    <dbReference type="NCBI Taxonomy" id="876142"/>
    <lineage>
        <taxon>Eukaryota</taxon>
        <taxon>Fungi</taxon>
        <taxon>Fungi incertae sedis</taxon>
        <taxon>Microsporidia</taxon>
        <taxon>Unikaryonidae</taxon>
        <taxon>Encephalitozoon</taxon>
    </lineage>
</organism>
<reference evidence="2 3" key="2">
    <citation type="journal article" date="2012" name="Proc. Natl. Acad. Sci. U.S.A.">
        <title>Gain and loss of multiple functionally related, horizontally transferred genes in the reduced genomes of two microsporidian parasites.</title>
        <authorList>
            <person name="Pombert J.-F."/>
            <person name="Selman M."/>
            <person name="Burki F."/>
            <person name="Bardell F.T."/>
            <person name="Farinelli L."/>
            <person name="Solter L.F."/>
            <person name="Whitman D.W."/>
            <person name="Weiss L.M."/>
            <person name="Corradi N."/>
            <person name="Keeling P.J."/>
        </authorList>
    </citation>
    <scope>NUCLEOTIDE SEQUENCE [LARGE SCALE GENOMIC DNA]</scope>
    <source>
        <strain evidence="2 3">ATCC 50506</strain>
    </source>
</reference>
<proteinExistence type="predicted"/>
<dbReference type="PANTHER" id="PTHR34932">
    <property type="entry name" value="TRPL TRANSLOCATION DEFECT PROTEIN 14"/>
    <property type="match status" value="1"/>
</dbReference>
<dbReference type="KEGG" id="ein:Eint_061610"/>
<keyword evidence="3" id="KW-1185">Reference proteome</keyword>
<feature type="signal peptide" evidence="1">
    <location>
        <begin position="1"/>
        <end position="22"/>
    </location>
</feature>
<evidence type="ECO:0000313" key="2">
    <source>
        <dbReference type="EMBL" id="ADM11765.1"/>
    </source>
</evidence>
<dbReference type="InterPro" id="IPR053227">
    <property type="entry name" value="TRPL-trafficking_regulator"/>
</dbReference>
<reference evidence="2 3" key="1">
    <citation type="journal article" date="2010" name="Nat. Commun.">
        <title>The complete sequence of the smallest known nuclear genome from the microsporidian Encephalitozoon intestinalis.</title>
        <authorList>
            <person name="Corradi N."/>
            <person name="Pombert J.-F."/>
            <person name="Farinelli L."/>
            <person name="Didier E.S."/>
            <person name="Keeling P.J."/>
        </authorList>
    </citation>
    <scope>NUCLEOTIDE SEQUENCE [LARGE SCALE GENOMIC DNA]</scope>
    <source>
        <strain evidence="2 3">ATCC 50506</strain>
    </source>
</reference>